<reference evidence="2" key="1">
    <citation type="submission" date="2014-09" db="EMBL/GenBank/DDBJ databases">
        <authorList>
            <person name="Magalhaes I.L.F."/>
            <person name="Oliveira U."/>
            <person name="Santos F.R."/>
            <person name="Vidigal T.H.D.A."/>
            <person name="Brescovit A.D."/>
            <person name="Santos A.J."/>
        </authorList>
    </citation>
    <scope>NUCLEOTIDE SEQUENCE</scope>
    <source>
        <tissue evidence="2">Shoot tissue taken approximately 20 cm above the soil surface</tissue>
    </source>
</reference>
<evidence type="ECO:0000256" key="1">
    <source>
        <dbReference type="SAM" id="MobiDB-lite"/>
    </source>
</evidence>
<name>A0A0A9DL61_ARUDO</name>
<feature type="region of interest" description="Disordered" evidence="1">
    <location>
        <begin position="98"/>
        <end position="170"/>
    </location>
</feature>
<dbReference type="EMBL" id="GBRH01208566">
    <property type="protein sequence ID" value="JAD89329.1"/>
    <property type="molecule type" value="Transcribed_RNA"/>
</dbReference>
<feature type="compositionally biased region" description="Low complexity" evidence="1">
    <location>
        <begin position="18"/>
        <end position="48"/>
    </location>
</feature>
<dbReference type="AlphaFoldDB" id="A0A0A9DL61"/>
<proteinExistence type="predicted"/>
<accession>A0A0A9DL61</accession>
<feature type="region of interest" description="Disordered" evidence="1">
    <location>
        <begin position="1"/>
        <end position="70"/>
    </location>
</feature>
<feature type="compositionally biased region" description="Polar residues" evidence="1">
    <location>
        <begin position="52"/>
        <end position="64"/>
    </location>
</feature>
<feature type="compositionally biased region" description="Basic and acidic residues" evidence="1">
    <location>
        <begin position="118"/>
        <end position="138"/>
    </location>
</feature>
<reference evidence="2" key="2">
    <citation type="journal article" date="2015" name="Data Brief">
        <title>Shoot transcriptome of the giant reed, Arundo donax.</title>
        <authorList>
            <person name="Barrero R.A."/>
            <person name="Guerrero F.D."/>
            <person name="Moolhuijzen P."/>
            <person name="Goolsby J.A."/>
            <person name="Tidwell J."/>
            <person name="Bellgard S.E."/>
            <person name="Bellgard M.I."/>
        </authorList>
    </citation>
    <scope>NUCLEOTIDE SEQUENCE</scope>
    <source>
        <tissue evidence="2">Shoot tissue taken approximately 20 cm above the soil surface</tissue>
    </source>
</reference>
<evidence type="ECO:0000313" key="2">
    <source>
        <dbReference type="EMBL" id="JAD89329.1"/>
    </source>
</evidence>
<sequence length="170" mass="17790">MEGRAPPSVPSRPLGKKVPATSAASGSAATAAVGMSSAAPSAGAASAGRWPTRTSPSGADSSQWIPPGGFMNLLQHPKFLPFTQGPYRPENFHFVGGISQFSPPPAPYGKGTLSPSDPSDKVTPSEKKKQKATSETKQKLRLMKRMMMTGLVGRENIGPMKRKSDGPMLG</sequence>
<protein>
    <submittedName>
        <fullName evidence="2">Uncharacterized protein</fullName>
    </submittedName>
</protein>
<organism evidence="2">
    <name type="scientific">Arundo donax</name>
    <name type="common">Giant reed</name>
    <name type="synonym">Donax arundinaceus</name>
    <dbReference type="NCBI Taxonomy" id="35708"/>
    <lineage>
        <taxon>Eukaryota</taxon>
        <taxon>Viridiplantae</taxon>
        <taxon>Streptophyta</taxon>
        <taxon>Embryophyta</taxon>
        <taxon>Tracheophyta</taxon>
        <taxon>Spermatophyta</taxon>
        <taxon>Magnoliopsida</taxon>
        <taxon>Liliopsida</taxon>
        <taxon>Poales</taxon>
        <taxon>Poaceae</taxon>
        <taxon>PACMAD clade</taxon>
        <taxon>Arundinoideae</taxon>
        <taxon>Arundineae</taxon>
        <taxon>Arundo</taxon>
    </lineage>
</organism>